<evidence type="ECO:0000259" key="2">
    <source>
        <dbReference type="SMART" id="SM00496"/>
    </source>
</evidence>
<feature type="domain" description="Nuclease associated modular" evidence="2">
    <location>
        <begin position="198"/>
        <end position="214"/>
    </location>
</feature>
<accession>A0ABQ2KAZ5</accession>
<sequence>MGKPTDGVIYGVRLRTEYDYRYIGLTTKSAHVRLRQHFKEAGAGRKTPFYDWLRKQNRDDVIADVLDWVCGLDRLGRAEIDWIAYLRREGQPLLNLADGGLGPIGVVWTAEMREAARIRSTGRPGVSRFGEENPFYGGTHSAPQRAKWSAERKGTYQGEANPNYGKFGPEHPGFGRVMSEESRRRLSEMRTGAGNPNYGRTASAETRAKMSAVRKGRPMPSSRRSAHTRHHTNKGVFKQSCTYCVEDQAKPSDPKPEADS</sequence>
<evidence type="ECO:0000313" key="4">
    <source>
        <dbReference type="Proteomes" id="UP000658127"/>
    </source>
</evidence>
<name>A0ABQ2KAZ5_9NOCA</name>
<feature type="domain" description="Nuclease associated modular" evidence="2">
    <location>
        <begin position="174"/>
        <end position="190"/>
    </location>
</feature>
<reference evidence="4" key="1">
    <citation type="journal article" date="2019" name="Int. J. Syst. Evol. Microbiol.">
        <title>The Global Catalogue of Microorganisms (GCM) 10K type strain sequencing project: providing services to taxonomists for standard genome sequencing and annotation.</title>
        <authorList>
            <consortium name="The Broad Institute Genomics Platform"/>
            <consortium name="The Broad Institute Genome Sequencing Center for Infectious Disease"/>
            <person name="Wu L."/>
            <person name="Ma J."/>
        </authorList>
    </citation>
    <scope>NUCLEOTIDE SEQUENCE [LARGE SCALE GENOMIC DNA]</scope>
    <source>
        <strain evidence="4">CGMCC 4.7329</strain>
    </source>
</reference>
<dbReference type="RefSeq" id="WP_229739726.1">
    <property type="nucleotide sequence ID" value="NZ_BMNE01000002.1"/>
</dbReference>
<comment type="caution">
    <text evidence="3">The sequence shown here is derived from an EMBL/GenBank/DDBJ whole genome shotgun (WGS) entry which is preliminary data.</text>
</comment>
<dbReference type="Pfam" id="PF07460">
    <property type="entry name" value="NUMOD3"/>
    <property type="match status" value="1"/>
</dbReference>
<dbReference type="CDD" id="cd10443">
    <property type="entry name" value="GIY-YIG_HE_Tlr8p_PBC-V_like"/>
    <property type="match status" value="1"/>
</dbReference>
<feature type="region of interest" description="Disordered" evidence="1">
    <location>
        <begin position="123"/>
        <end position="146"/>
    </location>
</feature>
<protein>
    <recommendedName>
        <fullName evidence="2">Nuclease associated modular domain-containing protein</fullName>
    </recommendedName>
</protein>
<proteinExistence type="predicted"/>
<dbReference type="SMART" id="SM00496">
    <property type="entry name" value="IENR2"/>
    <property type="match status" value="2"/>
</dbReference>
<feature type="region of interest" description="Disordered" evidence="1">
    <location>
        <begin position="187"/>
        <end position="239"/>
    </location>
</feature>
<evidence type="ECO:0000256" key="1">
    <source>
        <dbReference type="SAM" id="MobiDB-lite"/>
    </source>
</evidence>
<organism evidence="3 4">
    <name type="scientific">Nocardia rhizosphaerihabitans</name>
    <dbReference type="NCBI Taxonomy" id="1691570"/>
    <lineage>
        <taxon>Bacteria</taxon>
        <taxon>Bacillati</taxon>
        <taxon>Actinomycetota</taxon>
        <taxon>Actinomycetes</taxon>
        <taxon>Mycobacteriales</taxon>
        <taxon>Nocardiaceae</taxon>
        <taxon>Nocardia</taxon>
    </lineage>
</organism>
<dbReference type="Proteomes" id="UP000658127">
    <property type="component" value="Unassembled WGS sequence"/>
</dbReference>
<keyword evidence="4" id="KW-1185">Reference proteome</keyword>
<dbReference type="EMBL" id="BMNE01000002">
    <property type="protein sequence ID" value="GGN77870.1"/>
    <property type="molecule type" value="Genomic_DNA"/>
</dbReference>
<evidence type="ECO:0000313" key="3">
    <source>
        <dbReference type="EMBL" id="GGN77870.1"/>
    </source>
</evidence>
<dbReference type="SUPFAM" id="SSF64496">
    <property type="entry name" value="DNA-binding domain of intron-encoded endonucleases"/>
    <property type="match status" value="1"/>
</dbReference>
<gene>
    <name evidence="3" type="ORF">GCM10011610_24810</name>
</gene>
<feature type="compositionally biased region" description="Basic residues" evidence="1">
    <location>
        <begin position="224"/>
        <end position="233"/>
    </location>
</feature>
<dbReference type="InterPro" id="IPR003611">
    <property type="entry name" value="NUMOD3"/>
</dbReference>